<dbReference type="AlphaFoldDB" id="A0AA40FJB8"/>
<dbReference type="EMBL" id="JAHYIQ010000032">
    <property type="protein sequence ID" value="KAK1120162.1"/>
    <property type="molecule type" value="Genomic_DNA"/>
</dbReference>
<reference evidence="1" key="1">
    <citation type="submission" date="2021-10" db="EMBL/GenBank/DDBJ databases">
        <title>Melipona bicolor Genome sequencing and assembly.</title>
        <authorList>
            <person name="Araujo N.S."/>
            <person name="Arias M.C."/>
        </authorList>
    </citation>
    <scope>NUCLEOTIDE SEQUENCE</scope>
    <source>
        <strain evidence="1">USP_2M_L1-L4_2017</strain>
        <tissue evidence="1">Whole body</tissue>
    </source>
</reference>
<evidence type="ECO:0000313" key="1">
    <source>
        <dbReference type="EMBL" id="KAK1120162.1"/>
    </source>
</evidence>
<name>A0AA40FJB8_9HYME</name>
<keyword evidence="2" id="KW-1185">Reference proteome</keyword>
<proteinExistence type="predicted"/>
<organism evidence="1 2">
    <name type="scientific">Melipona bicolor</name>
    <dbReference type="NCBI Taxonomy" id="60889"/>
    <lineage>
        <taxon>Eukaryota</taxon>
        <taxon>Metazoa</taxon>
        <taxon>Ecdysozoa</taxon>
        <taxon>Arthropoda</taxon>
        <taxon>Hexapoda</taxon>
        <taxon>Insecta</taxon>
        <taxon>Pterygota</taxon>
        <taxon>Neoptera</taxon>
        <taxon>Endopterygota</taxon>
        <taxon>Hymenoptera</taxon>
        <taxon>Apocrita</taxon>
        <taxon>Aculeata</taxon>
        <taxon>Apoidea</taxon>
        <taxon>Anthophila</taxon>
        <taxon>Apidae</taxon>
        <taxon>Melipona</taxon>
    </lineage>
</organism>
<protein>
    <recommendedName>
        <fullName evidence="3">Transposase</fullName>
    </recommendedName>
</protein>
<gene>
    <name evidence="1" type="ORF">K0M31_012534</name>
</gene>
<sequence length="172" mass="19963">MPPRSQNSRRASVLLPNCLRRGHSLSECRSGACKVCQQRHHTMLHDEKTLLGWVRDRRSSCNQVLRGRPVSTRTANKILGRSRRVLRPIHGSEEEEKRVRVHYTQHTRRGKAKHLFSDNAKTFVGANRELRKIHSQVINSTDAILRDYLNRRTGNVAFYPTTRTTFRRDLGN</sequence>
<evidence type="ECO:0008006" key="3">
    <source>
        <dbReference type="Google" id="ProtNLM"/>
    </source>
</evidence>
<evidence type="ECO:0000313" key="2">
    <source>
        <dbReference type="Proteomes" id="UP001177670"/>
    </source>
</evidence>
<dbReference type="Proteomes" id="UP001177670">
    <property type="component" value="Unassembled WGS sequence"/>
</dbReference>
<comment type="caution">
    <text evidence="1">The sequence shown here is derived from an EMBL/GenBank/DDBJ whole genome shotgun (WGS) entry which is preliminary data.</text>
</comment>
<accession>A0AA40FJB8</accession>